<feature type="domain" description="NADP-dependent oxidoreductase" evidence="5">
    <location>
        <begin position="16"/>
        <end position="337"/>
    </location>
</feature>
<name>A0A498BUA7_9GAMM</name>
<evidence type="ECO:0000259" key="5">
    <source>
        <dbReference type="Pfam" id="PF00248"/>
    </source>
</evidence>
<dbReference type="CDD" id="cd19094">
    <property type="entry name" value="AKR_Tas-like"/>
    <property type="match status" value="1"/>
</dbReference>
<dbReference type="InterPro" id="IPR036812">
    <property type="entry name" value="NAD(P)_OxRdtase_dom_sf"/>
</dbReference>
<dbReference type="SUPFAM" id="SSF51430">
    <property type="entry name" value="NAD(P)-linked oxidoreductase"/>
    <property type="match status" value="1"/>
</dbReference>
<keyword evidence="2" id="KW-0560">Oxidoreductase</keyword>
<reference evidence="6 7" key="1">
    <citation type="submission" date="2018-10" db="EMBL/GenBank/DDBJ databases">
        <title>Genomic Encyclopedia of Type Strains, Phase IV (KMG-IV): sequencing the most valuable type-strain genomes for metagenomic binning, comparative biology and taxonomic classification.</title>
        <authorList>
            <person name="Goeker M."/>
        </authorList>
    </citation>
    <scope>NUCLEOTIDE SEQUENCE [LARGE SCALE GENOMIC DNA]</scope>
    <source>
        <strain evidence="6 7">DSM 12769</strain>
    </source>
</reference>
<evidence type="ECO:0000256" key="2">
    <source>
        <dbReference type="ARBA" id="ARBA00023002"/>
    </source>
</evidence>
<evidence type="ECO:0000256" key="1">
    <source>
        <dbReference type="ARBA" id="ARBA00022857"/>
    </source>
</evidence>
<sequence>MQYRKLGHTDIEVSALCLGTMTFGEQNTEAEAHEQLDQALARGINFIDTAEMYPFPAENETQGRTETYIGNWLKQRKRREDVVLATKIAGPGANTVRDGKTRYTHADLVEAVDGSLRRLQTDHIDLFQLHWPERKTNFFGKLGYQADLREPDPIPQLRATLEALYDLVEAGKIRYIGLSNETAWGVMRCLALAEAQDLPRVVSVQNPYNLLNRSYEVGLAEVSHREWVGLLAYSPLAFGTLTGKYLEGRQPSGARLTQFKQFQRYTKDRAVQATADYVALAHRYGLDPAQMALAWVTSRPFVTSNIIGATDLNQLEANIDSIDLELDEEVLEAIEAIHARNPNPAP</sequence>
<accession>A0A498BUA7</accession>
<organism evidence="6 7">
    <name type="scientific">Alkalispirillum mobile</name>
    <dbReference type="NCBI Taxonomy" id="85925"/>
    <lineage>
        <taxon>Bacteria</taxon>
        <taxon>Pseudomonadati</taxon>
        <taxon>Pseudomonadota</taxon>
        <taxon>Gammaproteobacteria</taxon>
        <taxon>Chromatiales</taxon>
        <taxon>Ectothiorhodospiraceae</taxon>
        <taxon>Alkalispirillum</taxon>
    </lineage>
</organism>
<dbReference type="RefSeq" id="WP_121443173.1">
    <property type="nucleotide sequence ID" value="NZ_RCDA01000006.1"/>
</dbReference>
<dbReference type="NCBIfam" id="NF007912">
    <property type="entry name" value="PRK10625.1"/>
    <property type="match status" value="1"/>
</dbReference>
<dbReference type="Gene3D" id="3.20.20.100">
    <property type="entry name" value="NADP-dependent oxidoreductase domain"/>
    <property type="match status" value="1"/>
</dbReference>
<dbReference type="PANTHER" id="PTHR43364">
    <property type="entry name" value="NADH-SPECIFIC METHYLGLYOXAL REDUCTASE-RELATED"/>
    <property type="match status" value="1"/>
</dbReference>
<evidence type="ECO:0000256" key="4">
    <source>
        <dbReference type="ARBA" id="ARBA00070119"/>
    </source>
</evidence>
<dbReference type="Proteomes" id="UP000275461">
    <property type="component" value="Unassembled WGS sequence"/>
</dbReference>
<dbReference type="EMBL" id="RCDA01000006">
    <property type="protein sequence ID" value="RLK46539.1"/>
    <property type="molecule type" value="Genomic_DNA"/>
</dbReference>
<dbReference type="Pfam" id="PF00248">
    <property type="entry name" value="Aldo_ket_red"/>
    <property type="match status" value="1"/>
</dbReference>
<dbReference type="InterPro" id="IPR050523">
    <property type="entry name" value="AKR_Detox_Biosynth"/>
</dbReference>
<evidence type="ECO:0000313" key="6">
    <source>
        <dbReference type="EMBL" id="RLK46539.1"/>
    </source>
</evidence>
<dbReference type="InterPro" id="IPR023210">
    <property type="entry name" value="NADP_OxRdtase_dom"/>
</dbReference>
<dbReference type="GO" id="GO:0016491">
    <property type="term" value="F:oxidoreductase activity"/>
    <property type="evidence" value="ECO:0007669"/>
    <property type="project" value="UniProtKB-KW"/>
</dbReference>
<comment type="similarity">
    <text evidence="3">Belongs to the aldo/keto reductase family. Aldo/keto reductase 2 subfamily.</text>
</comment>
<dbReference type="PANTHER" id="PTHR43364:SF4">
    <property type="entry name" value="NAD(P)-LINKED OXIDOREDUCTASE SUPERFAMILY PROTEIN"/>
    <property type="match status" value="1"/>
</dbReference>
<dbReference type="OrthoDB" id="9772407at2"/>
<dbReference type="AlphaFoldDB" id="A0A498BUA7"/>
<gene>
    <name evidence="6" type="ORF">DFR31_2669</name>
</gene>
<evidence type="ECO:0000256" key="3">
    <source>
        <dbReference type="ARBA" id="ARBA00038157"/>
    </source>
</evidence>
<dbReference type="FunFam" id="3.20.20.100:FF:000005">
    <property type="entry name" value="NADP(H)-dependent aldo-keto reductase"/>
    <property type="match status" value="1"/>
</dbReference>
<comment type="caution">
    <text evidence="6">The sequence shown here is derived from an EMBL/GenBank/DDBJ whole genome shotgun (WGS) entry which is preliminary data.</text>
</comment>
<keyword evidence="1" id="KW-0521">NADP</keyword>
<protein>
    <recommendedName>
        <fullName evidence="4">Protein tas</fullName>
    </recommendedName>
</protein>
<proteinExistence type="inferred from homology"/>
<keyword evidence="7" id="KW-1185">Reference proteome</keyword>
<evidence type="ECO:0000313" key="7">
    <source>
        <dbReference type="Proteomes" id="UP000275461"/>
    </source>
</evidence>